<dbReference type="PANTHER" id="PTHR11707">
    <property type="entry name" value="L-ASPARAGINASE"/>
    <property type="match status" value="1"/>
</dbReference>
<dbReference type="InterPro" id="IPR040919">
    <property type="entry name" value="Asparaginase_C"/>
</dbReference>
<dbReference type="CDD" id="cd08964">
    <property type="entry name" value="L-asparaginase_II"/>
    <property type="match status" value="1"/>
</dbReference>
<evidence type="ECO:0000256" key="2">
    <source>
        <dbReference type="ARBA" id="ARBA00022801"/>
    </source>
</evidence>
<dbReference type="SUPFAM" id="SSF53774">
    <property type="entry name" value="Glutaminase/Asparaginase"/>
    <property type="match status" value="1"/>
</dbReference>
<organism evidence="11 12">
    <name type="scientific">Klebsiella pneumoniae 30684/NJST258_2</name>
    <dbReference type="NCBI Taxonomy" id="1420013"/>
    <lineage>
        <taxon>Bacteria</taxon>
        <taxon>Pseudomonadati</taxon>
        <taxon>Pseudomonadota</taxon>
        <taxon>Gammaproteobacteria</taxon>
        <taxon>Enterobacterales</taxon>
        <taxon>Enterobacteriaceae</taxon>
        <taxon>Klebsiella/Raoultella group</taxon>
        <taxon>Klebsiella</taxon>
        <taxon>Klebsiella pneumoniae complex</taxon>
    </lineage>
</organism>
<dbReference type="EMBL" id="CP006918">
    <property type="protein sequence ID" value="AHM80133.1"/>
    <property type="molecule type" value="Genomic_DNA"/>
</dbReference>
<dbReference type="Gene3D" id="3.40.50.40">
    <property type="match status" value="1"/>
</dbReference>
<dbReference type="PROSITE" id="PS00144">
    <property type="entry name" value="ASN_GLN_ASE_1"/>
    <property type="match status" value="1"/>
</dbReference>
<dbReference type="NCBIfam" id="TIGR00520">
    <property type="entry name" value="asnASE_II"/>
    <property type="match status" value="1"/>
</dbReference>
<accession>W8UWY5</accession>
<feature type="binding site" evidence="4">
    <location>
        <position position="90"/>
    </location>
    <ligand>
        <name>substrate</name>
    </ligand>
</feature>
<dbReference type="SFLD" id="SFLDS00057">
    <property type="entry name" value="Glutaminase/Asparaginase"/>
    <property type="match status" value="1"/>
</dbReference>
<name>W8UWY5_KLEPN</name>
<keyword evidence="8" id="KW-0732">Signal</keyword>
<gene>
    <name evidence="11" type="ORF">KPNJ2_03353</name>
</gene>
<dbReference type="PIRSF" id="PIRSF500176">
    <property type="entry name" value="L_ASNase"/>
    <property type="match status" value="1"/>
</dbReference>
<dbReference type="InterPro" id="IPR006034">
    <property type="entry name" value="Asparaginase/glutaminase-like"/>
</dbReference>
<evidence type="ECO:0000313" key="11">
    <source>
        <dbReference type="EMBL" id="AHM80133.1"/>
    </source>
</evidence>
<dbReference type="PATRIC" id="fig|1420013.3.peg.3150"/>
<evidence type="ECO:0000259" key="9">
    <source>
        <dbReference type="Pfam" id="PF00710"/>
    </source>
</evidence>
<feature type="signal peptide" evidence="8">
    <location>
        <begin position="1"/>
        <end position="28"/>
    </location>
</feature>
<feature type="domain" description="Asparaginase/glutaminase C-terminal" evidence="10">
    <location>
        <begin position="247"/>
        <end position="352"/>
    </location>
</feature>
<dbReference type="InterPro" id="IPR027473">
    <property type="entry name" value="L-asparaginase_C"/>
</dbReference>
<dbReference type="KEGG" id="kps:KPNJ2_03353"/>
<evidence type="ECO:0000256" key="6">
    <source>
        <dbReference type="PROSITE-ProRule" id="PRU10100"/>
    </source>
</evidence>
<dbReference type="InterPro" id="IPR020827">
    <property type="entry name" value="Asparaginase/glutaminase_AS1"/>
</dbReference>
<dbReference type="PANTHER" id="PTHR11707:SF28">
    <property type="entry name" value="60 KDA LYSOPHOSPHOLIPASE"/>
    <property type="match status" value="1"/>
</dbReference>
<comment type="similarity">
    <text evidence="1 7">Belongs to the asparaginase 1 family.</text>
</comment>
<protein>
    <submittedName>
        <fullName evidence="11">L-asparaginase</fullName>
        <ecNumber evidence="11">3.5.1.1</ecNumber>
    </submittedName>
</protein>
<feature type="active site" evidence="5">
    <location>
        <position position="43"/>
    </location>
</feature>
<dbReference type="InterPro" id="IPR027475">
    <property type="entry name" value="Asparaginase/glutaminase_AS2"/>
</dbReference>
<dbReference type="EC" id="3.5.1.1" evidence="11"/>
<dbReference type="FunFam" id="3.40.50.1170:FF:000001">
    <property type="entry name" value="L-asparaginase 2"/>
    <property type="match status" value="1"/>
</dbReference>
<evidence type="ECO:0000256" key="5">
    <source>
        <dbReference type="PROSITE-ProRule" id="PRU10099"/>
    </source>
</evidence>
<evidence type="ECO:0000256" key="3">
    <source>
        <dbReference type="PIRSR" id="PIRSR001220-1"/>
    </source>
</evidence>
<feature type="chain" id="PRO_5004913684" evidence="8">
    <location>
        <begin position="29"/>
        <end position="355"/>
    </location>
</feature>
<dbReference type="FunFam" id="3.40.50.40:FF:000004">
    <property type="entry name" value="Type II asparaginase"/>
    <property type="match status" value="1"/>
</dbReference>
<dbReference type="SMART" id="SM00870">
    <property type="entry name" value="Asparaginase"/>
    <property type="match status" value="1"/>
</dbReference>
<sequence>MSMKGVTCMNFRALLAIALLTMSSLAFSETRLPHIVILATGGTIAGSAASNTQTTGYKAGAIGVQTLINAVPEMSKIAHVEGEQVANIGSENMTSDIILQLSKRVNALLARDDVDGVVITHGTDTLDETPYFLNLTVKSNKPVVFTAAMRPATAISADGPMNLLEAVTVAADPDARGRGVMVVLNDRIGAARFVTKTNATSLDTFRAPEEGYLGVVVGGKPQFETRVDKIHTLRSVFDVRQLKVLPKVVIIYGYQDDPEYMYDAAIAHHADGIIYAGTGAGSVSVRSAAGIKKAQQAGIVVVRASRTGSGVVPPDDSQPGLVADSLNPAKARILLMTALTQTKDPQLIQQYFHTY</sequence>
<feature type="active site" description="O-isoaspartyl threonine intermediate" evidence="3">
    <location>
        <position position="43"/>
    </location>
</feature>
<dbReference type="GO" id="GO:0006528">
    <property type="term" value="P:asparagine metabolic process"/>
    <property type="evidence" value="ECO:0007669"/>
    <property type="project" value="InterPro"/>
</dbReference>
<evidence type="ECO:0000256" key="4">
    <source>
        <dbReference type="PIRSR" id="PIRSR001220-2"/>
    </source>
</evidence>
<reference evidence="11 12" key="1">
    <citation type="journal article" date="2014" name="Proc. Natl. Acad. Sci. U.S.A.">
        <title>Molecular dissection of the evolution of carbapenem-resistant multilocus sequence type 258 Klebsiella pneumoniae.</title>
        <authorList>
            <person name="Deleo F.R."/>
            <person name="Chen L."/>
            <person name="Porcella S.F."/>
            <person name="Martens C.A."/>
            <person name="Kobayashi S.D."/>
            <person name="Porter A.R."/>
            <person name="Chavda K.D."/>
            <person name="Jacobs M.R."/>
            <person name="Mathema B."/>
            <person name="Olsen R.J."/>
            <person name="Bonomo R.A."/>
            <person name="Musser J.M."/>
            <person name="Kreiswirth B.N."/>
        </authorList>
    </citation>
    <scope>NUCLEOTIDE SEQUENCE [LARGE SCALE GENOMIC DNA]</scope>
    <source>
        <strain evidence="11">30684/NJST258_2</strain>
    </source>
</reference>
<evidence type="ECO:0000256" key="1">
    <source>
        <dbReference type="ARBA" id="ARBA00010518"/>
    </source>
</evidence>
<proteinExistence type="inferred from homology"/>
<dbReference type="InterPro" id="IPR036152">
    <property type="entry name" value="Asp/glu_Ase-like_sf"/>
</dbReference>
<feature type="active site" evidence="6">
    <location>
        <position position="123"/>
    </location>
</feature>
<dbReference type="PRINTS" id="PR00139">
    <property type="entry name" value="ASNGLNASE"/>
</dbReference>
<dbReference type="PROSITE" id="PS51732">
    <property type="entry name" value="ASN_GLN_ASE_3"/>
    <property type="match status" value="1"/>
</dbReference>
<dbReference type="AlphaFoldDB" id="W8UWY5"/>
<dbReference type="HOGENOM" id="CLU_019134_1_2_6"/>
<dbReference type="GO" id="GO:0004067">
    <property type="term" value="F:asparaginase activity"/>
    <property type="evidence" value="ECO:0007669"/>
    <property type="project" value="UniProtKB-UniRule"/>
</dbReference>
<feature type="domain" description="L-asparaginase N-terminal" evidence="9">
    <location>
        <begin position="34"/>
        <end position="226"/>
    </location>
</feature>
<dbReference type="InterPro" id="IPR004550">
    <property type="entry name" value="AsnASE_II"/>
</dbReference>
<dbReference type="InterPro" id="IPR037152">
    <property type="entry name" value="L-asparaginase_N_sf"/>
</dbReference>
<keyword evidence="2 11" id="KW-0378">Hydrolase</keyword>
<feature type="binding site" evidence="4">
    <location>
        <begin position="123"/>
        <end position="124"/>
    </location>
    <ligand>
        <name>substrate</name>
    </ligand>
</feature>
<dbReference type="PROSITE" id="PS00917">
    <property type="entry name" value="ASN_GLN_ASE_2"/>
    <property type="match status" value="1"/>
</dbReference>
<evidence type="ECO:0000256" key="8">
    <source>
        <dbReference type="SAM" id="SignalP"/>
    </source>
</evidence>
<dbReference type="PIRSF" id="PIRSF001220">
    <property type="entry name" value="L-ASNase_gatD"/>
    <property type="match status" value="1"/>
</dbReference>
<dbReference type="Pfam" id="PF17763">
    <property type="entry name" value="Asparaginase_C"/>
    <property type="match status" value="1"/>
</dbReference>
<dbReference type="InterPro" id="IPR027474">
    <property type="entry name" value="L-asparaginase_N"/>
</dbReference>
<dbReference type="Gene3D" id="3.40.50.1170">
    <property type="entry name" value="L-asparaginase, N-terminal domain"/>
    <property type="match status" value="1"/>
</dbReference>
<dbReference type="Proteomes" id="UP000019586">
    <property type="component" value="Chromosome"/>
</dbReference>
<dbReference type="Pfam" id="PF00710">
    <property type="entry name" value="Asparaginase"/>
    <property type="match status" value="1"/>
</dbReference>
<evidence type="ECO:0000256" key="7">
    <source>
        <dbReference type="RuleBase" id="RU004456"/>
    </source>
</evidence>
<evidence type="ECO:0000313" key="12">
    <source>
        <dbReference type="Proteomes" id="UP000019586"/>
    </source>
</evidence>
<evidence type="ECO:0000259" key="10">
    <source>
        <dbReference type="Pfam" id="PF17763"/>
    </source>
</evidence>